<dbReference type="Gene3D" id="1.20.120.1630">
    <property type="match status" value="1"/>
</dbReference>
<reference evidence="6 7" key="1">
    <citation type="submission" date="2020-03" db="EMBL/GenBank/DDBJ databases">
        <title>Genomic Encyclopedia of Type Strains, Phase III (KMG-III): the genomes of soil and plant-associated and newly described type strains.</title>
        <authorList>
            <person name="Whitman W."/>
        </authorList>
    </citation>
    <scope>NUCLEOTIDE SEQUENCE [LARGE SCALE GENOMIC DNA]</scope>
    <source>
        <strain evidence="6 7">CECT 8804</strain>
    </source>
</reference>
<keyword evidence="7" id="KW-1185">Reference proteome</keyword>
<feature type="transmembrane region" description="Helical" evidence="5">
    <location>
        <begin position="52"/>
        <end position="74"/>
    </location>
</feature>
<proteinExistence type="predicted"/>
<comment type="caution">
    <text evidence="6">The sequence shown here is derived from an EMBL/GenBank/DDBJ whole genome shotgun (WGS) entry which is preliminary data.</text>
</comment>
<keyword evidence="4 5" id="KW-0472">Membrane</keyword>
<name>A0ABX0TUH7_9SPHN</name>
<keyword evidence="3 5" id="KW-1133">Transmembrane helix</keyword>
<evidence type="ECO:0000256" key="3">
    <source>
        <dbReference type="ARBA" id="ARBA00022989"/>
    </source>
</evidence>
<evidence type="ECO:0000256" key="4">
    <source>
        <dbReference type="ARBA" id="ARBA00023136"/>
    </source>
</evidence>
<dbReference type="PANTHER" id="PTHR12714:SF24">
    <property type="entry name" value="SLR1182 PROTEIN"/>
    <property type="match status" value="1"/>
</dbReference>
<dbReference type="EMBL" id="JAAOZC010000005">
    <property type="protein sequence ID" value="NIJ08688.1"/>
    <property type="molecule type" value="Genomic_DNA"/>
</dbReference>
<organism evidence="6 7">
    <name type="scientific">Sphingomonas vulcanisoli</name>
    <dbReference type="NCBI Taxonomy" id="1658060"/>
    <lineage>
        <taxon>Bacteria</taxon>
        <taxon>Pseudomonadati</taxon>
        <taxon>Pseudomonadota</taxon>
        <taxon>Alphaproteobacteria</taxon>
        <taxon>Sphingomonadales</taxon>
        <taxon>Sphingomonadaceae</taxon>
        <taxon>Sphingomonas</taxon>
    </lineage>
</organism>
<dbReference type="InterPro" id="IPR007269">
    <property type="entry name" value="ICMT_MeTrfase"/>
</dbReference>
<evidence type="ECO:0000256" key="1">
    <source>
        <dbReference type="ARBA" id="ARBA00004141"/>
    </source>
</evidence>
<evidence type="ECO:0000313" key="6">
    <source>
        <dbReference type="EMBL" id="NIJ08688.1"/>
    </source>
</evidence>
<keyword evidence="2 5" id="KW-0812">Transmembrane</keyword>
<sequence length="208" mass="22744">MTPAGPMPDWLFAILMIWLAWGAVWLAAWFWTNRTTGSAGDSKQAPYRIVNLIGWIALFGDGVFQRQGGVFVWHFILPPLWQLPNAIGWAMAVLAALGIALAFWARATLGRLWSAAVTRKEGHRIVDSGPYALTRHPIYTAILTGAFALAVAKGTPISLAGFVVMVTGYTLKARVEEGFLARELGAAAYSDYRRRVPMLVPFAPAARS</sequence>
<evidence type="ECO:0000256" key="5">
    <source>
        <dbReference type="SAM" id="Phobius"/>
    </source>
</evidence>
<dbReference type="PANTHER" id="PTHR12714">
    <property type="entry name" value="PROTEIN-S ISOPRENYLCYSTEINE O-METHYLTRANSFERASE"/>
    <property type="match status" value="1"/>
</dbReference>
<protein>
    <submittedName>
        <fullName evidence="6">Protein-S-isoprenylcysteine O-methyltransferase Ste14</fullName>
    </submittedName>
</protein>
<evidence type="ECO:0000256" key="2">
    <source>
        <dbReference type="ARBA" id="ARBA00022692"/>
    </source>
</evidence>
<evidence type="ECO:0000313" key="7">
    <source>
        <dbReference type="Proteomes" id="UP000727456"/>
    </source>
</evidence>
<dbReference type="Pfam" id="PF04140">
    <property type="entry name" value="ICMT"/>
    <property type="match status" value="1"/>
</dbReference>
<comment type="subcellular location">
    <subcellularLocation>
        <location evidence="1">Membrane</location>
        <topology evidence="1">Multi-pass membrane protein</topology>
    </subcellularLocation>
</comment>
<feature type="transmembrane region" description="Helical" evidence="5">
    <location>
        <begin position="86"/>
        <end position="105"/>
    </location>
</feature>
<dbReference type="RefSeq" id="WP_167073583.1">
    <property type="nucleotide sequence ID" value="NZ_JAAOZC010000005.1"/>
</dbReference>
<dbReference type="Proteomes" id="UP000727456">
    <property type="component" value="Unassembled WGS sequence"/>
</dbReference>
<feature type="transmembrane region" description="Helical" evidence="5">
    <location>
        <begin position="12"/>
        <end position="31"/>
    </location>
</feature>
<gene>
    <name evidence="6" type="ORF">FHS31_002309</name>
</gene>
<accession>A0ABX0TUH7</accession>